<gene>
    <name evidence="1" type="ORF">MM415A01525_0010</name>
</gene>
<reference evidence="1" key="1">
    <citation type="submission" date="2020-03" db="EMBL/GenBank/DDBJ databases">
        <title>The deep terrestrial virosphere.</title>
        <authorList>
            <person name="Holmfeldt K."/>
            <person name="Nilsson E."/>
            <person name="Simone D."/>
            <person name="Lopez-Fernandez M."/>
            <person name="Wu X."/>
            <person name="de Brujin I."/>
            <person name="Lundin D."/>
            <person name="Andersson A."/>
            <person name="Bertilsson S."/>
            <person name="Dopson M."/>
        </authorList>
    </citation>
    <scope>NUCLEOTIDE SEQUENCE</scope>
    <source>
        <strain evidence="1">MM415A01525</strain>
    </source>
</reference>
<accession>A0A6M3K3V5</accession>
<sequence>MNINTLLGLFTAAAQTNAALISWTTTNYNVHSVYQGIDIENPPEASNYPMIYIAPDTKEVGYDLDKKGHNITVICGLVDTATTATTIGTVVLNKYTGVENLESFRKLVETAIVSAIDAYTTTKLWMNSLSIEYETLDMFPFFLCSMSWQIDEEYYQSDGSDIFT</sequence>
<dbReference type="AlphaFoldDB" id="A0A6M3K3V5"/>
<evidence type="ECO:0000313" key="1">
    <source>
        <dbReference type="EMBL" id="QJA76378.1"/>
    </source>
</evidence>
<proteinExistence type="predicted"/>
<protein>
    <submittedName>
        <fullName evidence="1">Uncharacterized protein</fullName>
    </submittedName>
</protein>
<organism evidence="1">
    <name type="scientific">viral metagenome</name>
    <dbReference type="NCBI Taxonomy" id="1070528"/>
    <lineage>
        <taxon>unclassified sequences</taxon>
        <taxon>metagenomes</taxon>
        <taxon>organismal metagenomes</taxon>
    </lineage>
</organism>
<dbReference type="EMBL" id="MT142221">
    <property type="protein sequence ID" value="QJA76378.1"/>
    <property type="molecule type" value="Genomic_DNA"/>
</dbReference>
<name>A0A6M3K3V5_9ZZZZ</name>